<dbReference type="Proteomes" id="UP000005240">
    <property type="component" value="Unassembled WGS sequence"/>
</dbReference>
<dbReference type="EnsemblFungi" id="PTTG_28123-t43_1">
    <property type="protein sequence ID" value="PTTG_28123-t43_1-p1"/>
    <property type="gene ID" value="PTTG_28123"/>
</dbReference>
<dbReference type="AlphaFoldDB" id="A0A180GEY0"/>
<dbReference type="OrthoDB" id="666364at2759"/>
<dbReference type="VEuPathDB" id="FungiDB:PTTG_28123"/>
<reference evidence="6" key="4">
    <citation type="submission" date="2025-05" db="UniProtKB">
        <authorList>
            <consortium name="EnsemblFungi"/>
        </authorList>
    </citation>
    <scope>IDENTIFICATION</scope>
    <source>
        <strain evidence="6">isolate 1-1 / race 1 (BBBD)</strain>
    </source>
</reference>
<keyword evidence="3" id="KW-0507">mRNA processing</keyword>
<evidence type="ECO:0000313" key="7">
    <source>
        <dbReference type="Proteomes" id="UP000005240"/>
    </source>
</evidence>
<keyword evidence="7" id="KW-1185">Reference proteome</keyword>
<keyword evidence="3" id="KW-0539">Nucleus</keyword>
<reference evidence="5" key="2">
    <citation type="submission" date="2016-05" db="EMBL/GenBank/DDBJ databases">
        <title>Comparative analysis highlights variable genome content of wheat rusts and divergence of the mating loci.</title>
        <authorList>
            <person name="Cuomo C.A."/>
            <person name="Bakkeren G."/>
            <person name="Szabo L."/>
            <person name="Khalil H."/>
            <person name="Joly D."/>
            <person name="Goldberg J."/>
            <person name="Young S."/>
            <person name="Zeng Q."/>
            <person name="Fellers J."/>
        </authorList>
    </citation>
    <scope>NUCLEOTIDE SEQUENCE [LARGE SCALE GENOMIC DNA]</scope>
    <source>
        <strain evidence="5">1-1 BBBD Race 1</strain>
    </source>
</reference>
<feature type="domain" description="SKI-interacting protein SKIP SNW" evidence="4">
    <location>
        <begin position="45"/>
        <end position="90"/>
    </location>
</feature>
<dbReference type="STRING" id="630390.A0A180GEY0"/>
<dbReference type="InterPro" id="IPR004015">
    <property type="entry name" value="SKI-int_prot_SKIP_SNW-dom"/>
</dbReference>
<comment type="subcellular location">
    <subcellularLocation>
        <location evidence="3">Nucleus</location>
    </subcellularLocation>
</comment>
<dbReference type="InterPro" id="IPR017862">
    <property type="entry name" value="SKI-int_prot_SKIP"/>
</dbReference>
<reference evidence="5" key="1">
    <citation type="submission" date="2009-11" db="EMBL/GenBank/DDBJ databases">
        <authorList>
            <consortium name="The Broad Institute Genome Sequencing Platform"/>
            <person name="Ward D."/>
            <person name="Feldgarden M."/>
            <person name="Earl A."/>
            <person name="Young S.K."/>
            <person name="Zeng Q."/>
            <person name="Koehrsen M."/>
            <person name="Alvarado L."/>
            <person name="Berlin A."/>
            <person name="Bochicchio J."/>
            <person name="Borenstein D."/>
            <person name="Chapman S.B."/>
            <person name="Chen Z."/>
            <person name="Engels R."/>
            <person name="Freedman E."/>
            <person name="Gellesch M."/>
            <person name="Goldberg J."/>
            <person name="Griggs A."/>
            <person name="Gujja S."/>
            <person name="Heilman E."/>
            <person name="Heiman D."/>
            <person name="Hepburn T."/>
            <person name="Howarth C."/>
            <person name="Jen D."/>
            <person name="Larson L."/>
            <person name="Lewis B."/>
            <person name="Mehta T."/>
            <person name="Park D."/>
            <person name="Pearson M."/>
            <person name="Roberts A."/>
            <person name="Saif S."/>
            <person name="Shea T."/>
            <person name="Shenoy N."/>
            <person name="Sisk P."/>
            <person name="Stolte C."/>
            <person name="Sykes S."/>
            <person name="Thomson T."/>
            <person name="Walk T."/>
            <person name="White J."/>
            <person name="Yandava C."/>
            <person name="Izard J."/>
            <person name="Baranova O.V."/>
            <person name="Blanton J.M."/>
            <person name="Tanner A.C."/>
            <person name="Dewhirst F.E."/>
            <person name="Haas B."/>
            <person name="Nusbaum C."/>
            <person name="Birren B."/>
        </authorList>
    </citation>
    <scope>NUCLEOTIDE SEQUENCE [LARGE SCALE GENOMIC DNA]</scope>
    <source>
        <strain evidence="5">1-1 BBBD Race 1</strain>
    </source>
</reference>
<dbReference type="GO" id="GO:0005681">
    <property type="term" value="C:spliceosomal complex"/>
    <property type="evidence" value="ECO:0007669"/>
    <property type="project" value="UniProtKB-UniRule"/>
</dbReference>
<evidence type="ECO:0000313" key="5">
    <source>
        <dbReference type="EMBL" id="OAV91008.1"/>
    </source>
</evidence>
<dbReference type="PANTHER" id="PTHR12096">
    <property type="entry name" value="NUCLEAR PROTEIN SKIP-RELATED"/>
    <property type="match status" value="1"/>
</dbReference>
<evidence type="ECO:0000259" key="4">
    <source>
        <dbReference type="Pfam" id="PF02731"/>
    </source>
</evidence>
<comment type="similarity">
    <text evidence="1 3">Belongs to the SNW family.</text>
</comment>
<reference evidence="6 7" key="3">
    <citation type="journal article" date="2017" name="G3 (Bethesda)">
        <title>Comparative analysis highlights variable genome content of wheat rusts and divergence of the mating loci.</title>
        <authorList>
            <person name="Cuomo C.A."/>
            <person name="Bakkeren G."/>
            <person name="Khalil H.B."/>
            <person name="Panwar V."/>
            <person name="Joly D."/>
            <person name="Linning R."/>
            <person name="Sakthikumar S."/>
            <person name="Song X."/>
            <person name="Adiconis X."/>
            <person name="Fan L."/>
            <person name="Goldberg J.M."/>
            <person name="Levin J.Z."/>
            <person name="Young S."/>
            <person name="Zeng Q."/>
            <person name="Anikster Y."/>
            <person name="Bruce M."/>
            <person name="Wang M."/>
            <person name="Yin C."/>
            <person name="McCallum B."/>
            <person name="Szabo L.J."/>
            <person name="Hulbert S."/>
            <person name="Chen X."/>
            <person name="Fellers J.P."/>
        </authorList>
    </citation>
    <scope>NUCLEOTIDE SEQUENCE</scope>
    <source>
        <strain evidence="6">isolate 1-1 / race 1 (BBBD)</strain>
        <strain evidence="7">Isolate 1-1 / race 1 (BBBD)</strain>
    </source>
</reference>
<protein>
    <recommendedName>
        <fullName evidence="2 3">Pre-mRNA-processing protein 45</fullName>
    </recommendedName>
</protein>
<comment type="subunit">
    <text evidence="3">Associated with the spliceosome.</text>
</comment>
<dbReference type="EMBL" id="ADAS02000089">
    <property type="protein sequence ID" value="OAV91008.1"/>
    <property type="molecule type" value="Genomic_DNA"/>
</dbReference>
<evidence type="ECO:0000256" key="2">
    <source>
        <dbReference type="ARBA" id="ARBA00022160"/>
    </source>
</evidence>
<sequence>MERGSAKQVQATTDRTRMALEKQNNIRIKAAQPKHVSETSRNLSFVRYTSNGEEGKQRIIKMVECVKDPLEPPCFNHQKIPRGPPSPPAPKHGCSHWDVHCASNARGRLERRVHLITRATPRRS</sequence>
<gene>
    <name evidence="5" type="ORF">PTTG_28123</name>
</gene>
<organism evidence="5">
    <name type="scientific">Puccinia triticina (isolate 1-1 / race 1 (BBBD))</name>
    <name type="common">Brown leaf rust fungus</name>
    <dbReference type="NCBI Taxonomy" id="630390"/>
    <lineage>
        <taxon>Eukaryota</taxon>
        <taxon>Fungi</taxon>
        <taxon>Dikarya</taxon>
        <taxon>Basidiomycota</taxon>
        <taxon>Pucciniomycotina</taxon>
        <taxon>Pucciniomycetes</taxon>
        <taxon>Pucciniales</taxon>
        <taxon>Pucciniaceae</taxon>
        <taxon>Puccinia</taxon>
    </lineage>
</organism>
<name>A0A180GEY0_PUCT1</name>
<accession>A0A180GEY0</accession>
<evidence type="ECO:0000313" key="6">
    <source>
        <dbReference type="EnsemblFungi" id="PTTG_28123-t43_1-p1"/>
    </source>
</evidence>
<dbReference type="Pfam" id="PF02731">
    <property type="entry name" value="SKIP_SNW"/>
    <property type="match status" value="1"/>
</dbReference>
<evidence type="ECO:0000256" key="1">
    <source>
        <dbReference type="ARBA" id="ARBA00010197"/>
    </source>
</evidence>
<evidence type="ECO:0000256" key="3">
    <source>
        <dbReference type="RuleBase" id="RU367140"/>
    </source>
</evidence>
<comment type="function">
    <text evidence="3">Involved in pre-mRNA splicing.</text>
</comment>
<proteinExistence type="inferred from homology"/>
<keyword evidence="3" id="KW-0508">mRNA splicing</keyword>
<dbReference type="GO" id="GO:0000398">
    <property type="term" value="P:mRNA splicing, via spliceosome"/>
    <property type="evidence" value="ECO:0007669"/>
    <property type="project" value="InterPro"/>
</dbReference>
<keyword evidence="3" id="KW-0747">Spliceosome</keyword>